<protein>
    <submittedName>
        <fullName evidence="2">Uncharacterized protein</fullName>
    </submittedName>
</protein>
<accession>A0ABC9TFU6</accession>
<feature type="region of interest" description="Disordered" evidence="1">
    <location>
        <begin position="1"/>
        <end position="24"/>
    </location>
</feature>
<sequence>MGSKRRLRSSSASPAPSGRRLRSLARQESISLAPSYDYSEFNDSQVRRGNYGSASFLWMRAETLRNKQSWKLVLASTHHR</sequence>
<reference evidence="2 3" key="1">
    <citation type="journal article" date="2013" name="PLoS ONE">
        <title>Lactobacillus paracasei comparative genomics: towards species pan-genome definition and exploitation of diversity.</title>
        <authorList>
            <person name="Smokvina T."/>
            <person name="Wels M."/>
            <person name="Polka J."/>
            <person name="Chervaux C."/>
            <person name="Brisse S."/>
            <person name="Boekhorst J."/>
            <person name="van Hylckama Vlieg J.E."/>
            <person name="Siezen R.J."/>
        </authorList>
    </citation>
    <scope>NUCLEOTIDE SEQUENCE [LARGE SCALE GENOMIC DNA]</scope>
    <source>
        <strain evidence="2 3">Lpp49</strain>
    </source>
</reference>
<dbReference type="EMBL" id="ANKJ01000002">
    <property type="protein sequence ID" value="EPC92483.1"/>
    <property type="molecule type" value="Genomic_DNA"/>
</dbReference>
<evidence type="ECO:0000313" key="2">
    <source>
        <dbReference type="EMBL" id="EPC92483.1"/>
    </source>
</evidence>
<dbReference type="Proteomes" id="UP000014310">
    <property type="component" value="Unassembled WGS sequence"/>
</dbReference>
<proteinExistence type="predicted"/>
<comment type="caution">
    <text evidence="2">The sequence shown here is derived from an EMBL/GenBank/DDBJ whole genome shotgun (WGS) entry which is preliminary data.</text>
</comment>
<evidence type="ECO:0000313" key="3">
    <source>
        <dbReference type="Proteomes" id="UP000014310"/>
    </source>
</evidence>
<dbReference type="AlphaFoldDB" id="A0ABC9TFU6"/>
<evidence type="ECO:0000256" key="1">
    <source>
        <dbReference type="SAM" id="MobiDB-lite"/>
    </source>
</evidence>
<name>A0ABC9TFU6_LACPA</name>
<organism evidence="2 3">
    <name type="scientific">Lacticaseibacillus paracasei subsp. paracasei Lpp49</name>
    <dbReference type="NCBI Taxonomy" id="1256213"/>
    <lineage>
        <taxon>Bacteria</taxon>
        <taxon>Bacillati</taxon>
        <taxon>Bacillota</taxon>
        <taxon>Bacilli</taxon>
        <taxon>Lactobacillales</taxon>
        <taxon>Lactobacillaceae</taxon>
        <taxon>Lacticaseibacillus</taxon>
    </lineage>
</organism>
<feature type="compositionally biased region" description="Low complexity" evidence="1">
    <location>
        <begin position="9"/>
        <end position="18"/>
    </location>
</feature>
<gene>
    <name evidence="2" type="ORF">Lpp49_01300</name>
</gene>